<dbReference type="InterPro" id="IPR052283">
    <property type="entry name" value="GenomicStab_NeuMorph_Reg"/>
</dbReference>
<gene>
    <name evidence="3" type="ORF">TTEB3V08_LOCUS101</name>
</gene>
<feature type="compositionally biased region" description="Polar residues" evidence="1">
    <location>
        <begin position="233"/>
        <end position="246"/>
    </location>
</feature>
<dbReference type="InterPro" id="IPR016177">
    <property type="entry name" value="DNA-bd_dom_sf"/>
</dbReference>
<evidence type="ECO:0000256" key="1">
    <source>
        <dbReference type="SAM" id="MobiDB-lite"/>
    </source>
</evidence>
<feature type="region of interest" description="Disordered" evidence="1">
    <location>
        <begin position="523"/>
        <end position="561"/>
    </location>
</feature>
<feature type="region of interest" description="Disordered" evidence="1">
    <location>
        <begin position="392"/>
        <end position="462"/>
    </location>
</feature>
<dbReference type="PANTHER" id="PTHR15739">
    <property type="entry name" value="ZINC FINGER PROTEIN"/>
    <property type="match status" value="1"/>
</dbReference>
<dbReference type="InterPro" id="IPR001739">
    <property type="entry name" value="Methyl_CpG_DNA-bd"/>
</dbReference>
<proteinExistence type="predicted"/>
<dbReference type="Pfam" id="PF12937">
    <property type="entry name" value="F-box-like"/>
    <property type="match status" value="1"/>
</dbReference>
<organism evidence="3">
    <name type="scientific">Timema tahoe</name>
    <dbReference type="NCBI Taxonomy" id="61484"/>
    <lineage>
        <taxon>Eukaryota</taxon>
        <taxon>Metazoa</taxon>
        <taxon>Ecdysozoa</taxon>
        <taxon>Arthropoda</taxon>
        <taxon>Hexapoda</taxon>
        <taxon>Insecta</taxon>
        <taxon>Pterygota</taxon>
        <taxon>Neoptera</taxon>
        <taxon>Polyneoptera</taxon>
        <taxon>Phasmatodea</taxon>
        <taxon>Timematodea</taxon>
        <taxon>Timematoidea</taxon>
        <taxon>Timematidae</taxon>
        <taxon>Timema</taxon>
    </lineage>
</organism>
<feature type="compositionally biased region" description="Polar residues" evidence="1">
    <location>
        <begin position="204"/>
        <end position="217"/>
    </location>
</feature>
<feature type="region of interest" description="Disordered" evidence="1">
    <location>
        <begin position="1477"/>
        <end position="1548"/>
    </location>
</feature>
<dbReference type="CDD" id="cd00122">
    <property type="entry name" value="MBD"/>
    <property type="match status" value="1"/>
</dbReference>
<feature type="region of interest" description="Disordered" evidence="1">
    <location>
        <begin position="190"/>
        <end position="317"/>
    </location>
</feature>
<dbReference type="SUPFAM" id="SSF57903">
    <property type="entry name" value="FYVE/PHD zinc finger"/>
    <property type="match status" value="1"/>
</dbReference>
<dbReference type="PROSITE" id="PS50982">
    <property type="entry name" value="MBD"/>
    <property type="match status" value="1"/>
</dbReference>
<feature type="compositionally biased region" description="Basic and acidic residues" evidence="1">
    <location>
        <begin position="532"/>
        <end position="542"/>
    </location>
</feature>
<dbReference type="SMART" id="SM00391">
    <property type="entry name" value="MBD"/>
    <property type="match status" value="1"/>
</dbReference>
<dbReference type="InterPro" id="IPR013083">
    <property type="entry name" value="Znf_RING/FYVE/PHD"/>
</dbReference>
<dbReference type="InterPro" id="IPR011011">
    <property type="entry name" value="Znf_FYVE_PHD"/>
</dbReference>
<dbReference type="Gene3D" id="3.30.890.10">
    <property type="entry name" value="Methyl-cpg-binding Protein 2, Chain A"/>
    <property type="match status" value="1"/>
</dbReference>
<dbReference type="SUPFAM" id="SSF52058">
    <property type="entry name" value="L domain-like"/>
    <property type="match status" value="1"/>
</dbReference>
<feature type="region of interest" description="Disordered" evidence="1">
    <location>
        <begin position="919"/>
        <end position="947"/>
    </location>
</feature>
<feature type="compositionally biased region" description="Basic and acidic residues" evidence="1">
    <location>
        <begin position="396"/>
        <end position="410"/>
    </location>
</feature>
<feature type="domain" description="MBD" evidence="2">
    <location>
        <begin position="321"/>
        <end position="392"/>
    </location>
</feature>
<dbReference type="PANTHER" id="PTHR15739:SF5">
    <property type="entry name" value="LD23158P"/>
    <property type="match status" value="1"/>
</dbReference>
<dbReference type="InterPro" id="IPR036047">
    <property type="entry name" value="F-box-like_dom_sf"/>
</dbReference>
<dbReference type="InterPro" id="IPR032675">
    <property type="entry name" value="LRR_dom_sf"/>
</dbReference>
<feature type="region of interest" description="Disordered" evidence="1">
    <location>
        <begin position="1090"/>
        <end position="1130"/>
    </location>
</feature>
<dbReference type="Gene3D" id="3.30.40.10">
    <property type="entry name" value="Zinc/RING finger domain, C3HC4 (zinc finger)"/>
    <property type="match status" value="1"/>
</dbReference>
<dbReference type="SUPFAM" id="SSF54171">
    <property type="entry name" value="DNA-binding domain"/>
    <property type="match status" value="1"/>
</dbReference>
<dbReference type="Pfam" id="PF01429">
    <property type="entry name" value="MBD"/>
    <property type="match status" value="1"/>
</dbReference>
<dbReference type="EMBL" id="OE000011">
    <property type="protein sequence ID" value="CAD7451905.1"/>
    <property type="molecule type" value="Genomic_DNA"/>
</dbReference>
<name>A0A7R9I8T1_9NEOP</name>
<feature type="compositionally biased region" description="Basic and acidic residues" evidence="1">
    <location>
        <begin position="257"/>
        <end position="267"/>
    </location>
</feature>
<feature type="region of interest" description="Disordered" evidence="1">
    <location>
        <begin position="127"/>
        <end position="147"/>
    </location>
</feature>
<dbReference type="Gene3D" id="1.20.1280.50">
    <property type="match status" value="1"/>
</dbReference>
<dbReference type="Gene3D" id="3.80.10.10">
    <property type="entry name" value="Ribonuclease Inhibitor"/>
    <property type="match status" value="1"/>
</dbReference>
<feature type="region of interest" description="Disordered" evidence="1">
    <location>
        <begin position="1"/>
        <end position="88"/>
    </location>
</feature>
<evidence type="ECO:0000259" key="2">
    <source>
        <dbReference type="PROSITE" id="PS50982"/>
    </source>
</evidence>
<feature type="compositionally biased region" description="Low complexity" evidence="1">
    <location>
        <begin position="452"/>
        <end position="461"/>
    </location>
</feature>
<reference evidence="3" key="1">
    <citation type="submission" date="2020-11" db="EMBL/GenBank/DDBJ databases">
        <authorList>
            <person name="Tran Van P."/>
        </authorList>
    </citation>
    <scope>NUCLEOTIDE SEQUENCE</scope>
</reference>
<protein>
    <recommendedName>
        <fullName evidence="2">MBD domain-containing protein</fullName>
    </recommendedName>
</protein>
<evidence type="ECO:0000313" key="3">
    <source>
        <dbReference type="EMBL" id="CAD7451905.1"/>
    </source>
</evidence>
<feature type="compositionally biased region" description="Low complexity" evidence="1">
    <location>
        <begin position="291"/>
        <end position="306"/>
    </location>
</feature>
<accession>A0A7R9I8T1</accession>
<sequence length="1588" mass="171782">MEVQTPEYVSSNGRKRRRASARSTSSSAEDSNHSSRLIIKDSNKKEIAIPNGEPNDTTTISESKDLTNKLGGGTIQSPPVNVNSNGNNLNLKIVSDDEASANGDQMEIEEVSVHKQPLRAESVIQIDSDDEDSDSSNESFHGFSSDPPARIFNLTGKYLGRANLKKTNSDSDGLDVVATIRMMGPDDYYVVTDDSESKPGPSGLSKTSQLANKSITSPVVVKEEPLDKDDNRSPASSPNSRLQVKSNAALGIQSDSWNKRKSTDGTVKRKISPNVSDNKLDTTPVAEDGVSLTSSAASTPSQSSFRSESRSSKGKIRPTIDTLNPIFKKPLEMGWRRELVYRNAIDSSNRRNCDVYYYTPQGRKVRSSKEVLDHIDGVKLTLKNFTFAKDTLGTNDPEKEIVRDARRVSGREPSSTPPKKTPKARPKPVQTKLKMNFDVKTEPDSPTPPSPTVSSLSPLSPNMSPTVLLKRAVIPPGTTTTKSSLFTNYPKIKLSRYVKPVKKKPVTSTPTPTVVAKPLVSNIKIKRHQRSRSSDDDNRENSDDMEMGMLPPTWEVDSAGKKGTGTIKNSWGSTKVLTMISPTHQARSHLARPCYKLVGFGSDQSPDCTGWGLGPRLRHLVFITNCVLFVLPVLSCFRSISSTSLLYLAHAHGCRGSNKLSEPCSIRCLGVMGLIPSLQCRLCLCLYHPECVGLGTITETIHSYVCKNCQQEIKEGKTSLVTVSKLFSPAVAKSMNTSKLVSPKLSPATKPPALTPINIFGMSKSANLKAGQNVLRLPTVPTLRPTTSPPKISHPGEPQKLQTISRLVKVSAKNRDSLLLPKIPLNVAAAKTNTVRDKTIVGSVTTWLPPSSTIQLNSSSAKSTVLLPPTTSIVTSSSTPNATTVVSPESSAASRALSVVWIDGSKYVVTPKHNVMSVSPSPALTATTPSLRSTTGDTTPSGDKPPVSLTIPSTTLIAASQGSSVQTSTQSMLGQSQVLLATSASGGQSMSIVQTTSASFTQQQLTSFVSGASGTPILPKPSPTSTYIVSSPGTAGIQNPAGVLLVPLITTGDSKGTPQHPQYLILNSPTGGLQGGSFIVSSLPSAAPQSLVQDASAEEGDMSDEKAGDGSRKRKAGKQQGEGPVTKMARVNSGPIMPRLFVNAQHISSGYGALLHLFQYLKVQELLRAALVDKMWHDLAAHSSLWKTVRLKNSQVHDWEGCSAALSRHRTQHLDLRKMLVPQNTDSMWTEFCKAMAKVDSLERLDLCRCSASTVEQVCASCTQLKVLNAQAIRCQLMNFEPFQNLSCLEELRLKSVSGIRLKNPLDPICQLTTLRHLALTTFKDLGKQNPSSLGSLVNLESLELGECSDLPANFPEGTLAKLSKLRRLRLEKVQGGECPTFSYLQVIRTLPELVQLELVNFDVKPGFDEELALCTQLTKLLIIPTYVTQSATSNRMVMNGIGHLQERLTHFVWGVTHELLRVTELFVVQCEGKSGRTGVKRTDKKENSIPVLKPVPGDPDSLADDRAAASSDNEEGGGSPDTSPRDEDLKSAIEGMKPPPGTPPQVEIVPLPKLQRILAAALPHTKIKILKIPYHATWRQYLTDKDV</sequence>
<feature type="compositionally biased region" description="Basic and acidic residues" evidence="1">
    <location>
        <begin position="221"/>
        <end position="232"/>
    </location>
</feature>
<dbReference type="SUPFAM" id="SSF81383">
    <property type="entry name" value="F-box domain"/>
    <property type="match status" value="1"/>
</dbReference>
<feature type="compositionally biased region" description="Low complexity" evidence="1">
    <location>
        <begin position="77"/>
        <end position="88"/>
    </location>
</feature>
<feature type="compositionally biased region" description="Polar residues" evidence="1">
    <location>
        <begin position="919"/>
        <end position="941"/>
    </location>
</feature>
<dbReference type="GO" id="GO:0003677">
    <property type="term" value="F:DNA binding"/>
    <property type="evidence" value="ECO:0007669"/>
    <property type="project" value="InterPro"/>
</dbReference>
<feature type="compositionally biased region" description="Basic and acidic residues" evidence="1">
    <location>
        <begin position="30"/>
        <end position="47"/>
    </location>
</feature>
<dbReference type="InterPro" id="IPR001810">
    <property type="entry name" value="F-box_dom"/>
</dbReference>